<dbReference type="InterPro" id="IPR001387">
    <property type="entry name" value="Cro/C1-type_HTH"/>
</dbReference>
<sequence length="235" mass="25651">MEAPQGEARYRAALILRSARRFMTLRELSEVLGLPVSAVSRYSNLKLLPSVESARRIIEGLLSRPVLSSILMKRITASRTGREATVYDISSAAGDPDILHLVGEYVCARSRGLFDAIVAPEVGGVTFATAVAMVSRKPLAIARRSRMGWERFVEIPVYRDPATVEYYYLNLDYLRGVEAAIIVDDFGVRGATLAGFVEALEGHGIEVKGVYLMVGVGGDWRKAHPAAEAILEIGL</sequence>
<reference evidence="3 4" key="1">
    <citation type="journal article" date="1999" name="DNA Res.">
        <title>Complete genome sequence of an aerobic hyper-thermophilic crenarchaeon, Aeropyrum pernix K1.</title>
        <authorList>
            <person name="Kawarabayasi Y."/>
            <person name="Hino Y."/>
            <person name="Horikawa H."/>
            <person name="Yamazaki S."/>
            <person name="Haikawa Y."/>
            <person name="Jin-no K."/>
            <person name="Takahashi M."/>
            <person name="Sekine M."/>
            <person name="Baba S."/>
            <person name="Ankai A."/>
            <person name="Kosugi H."/>
            <person name="Hosoyama A."/>
            <person name="Fukui S."/>
            <person name="Nagai Y."/>
            <person name="Nishijima K."/>
            <person name="Nakazawa H."/>
            <person name="Takamiya M."/>
            <person name="Masuda S."/>
            <person name="Funahashi T."/>
            <person name="Tanaka T."/>
            <person name="Kudoh Y."/>
            <person name="Yamazaki J."/>
            <person name="Kushida N."/>
            <person name="Oguchi A."/>
            <person name="Aoki K."/>
            <person name="Kubota K."/>
            <person name="Nakamura Y."/>
            <person name="Nomura N."/>
            <person name="Sako Y."/>
            <person name="Kikuchi H."/>
        </authorList>
    </citation>
    <scope>NUCLEOTIDE SEQUENCE [LARGE SCALE GENOMIC DNA]</scope>
    <source>
        <strain evidence="4">ATCC 700893 / DSM 11879 / JCM 9820 / NBRC 100138 / K1</strain>
    </source>
</reference>
<gene>
    <name evidence="3" type="ordered locus">APE_1080.1</name>
</gene>
<dbReference type="KEGG" id="ape:APE_1080.1"/>
<protein>
    <recommendedName>
        <fullName evidence="5">Adenine phosphoribosyltransferase</fullName>
    </recommendedName>
</protein>
<evidence type="ECO:0000313" key="3">
    <source>
        <dbReference type="EMBL" id="BAA80065.2"/>
    </source>
</evidence>
<dbReference type="GO" id="GO:0006166">
    <property type="term" value="P:purine ribonucleoside salvage"/>
    <property type="evidence" value="ECO:0007669"/>
    <property type="project" value="UniProtKB-KW"/>
</dbReference>
<dbReference type="EnsemblBacteria" id="BAA80065">
    <property type="protein sequence ID" value="BAA80065"/>
    <property type="gene ID" value="APE_1080.1"/>
</dbReference>
<evidence type="ECO:0008006" key="5">
    <source>
        <dbReference type="Google" id="ProtNLM"/>
    </source>
</evidence>
<proteinExistence type="predicted"/>
<dbReference type="GO" id="GO:0016740">
    <property type="term" value="F:transferase activity"/>
    <property type="evidence" value="ECO:0007669"/>
    <property type="project" value="UniProtKB-KW"/>
</dbReference>
<dbReference type="PANTHER" id="PTHR43864">
    <property type="entry name" value="HYPOXANTHINE/GUANINE PHOSPHORIBOSYLTRANSFERASE"/>
    <property type="match status" value="1"/>
</dbReference>
<evidence type="ECO:0000256" key="1">
    <source>
        <dbReference type="ARBA" id="ARBA00022679"/>
    </source>
</evidence>
<dbReference type="eggNOG" id="arCOG00031">
    <property type="taxonomic scope" value="Archaea"/>
</dbReference>
<dbReference type="InterPro" id="IPR050118">
    <property type="entry name" value="Pur/Pyrimidine_PRTase"/>
</dbReference>
<dbReference type="InterPro" id="IPR029057">
    <property type="entry name" value="PRTase-like"/>
</dbReference>
<name>Q9YD32_AERPE</name>
<keyword evidence="2" id="KW-0660">Purine salvage</keyword>
<dbReference type="RefSeq" id="WP_010866159.1">
    <property type="nucleotide sequence ID" value="NC_000854.2"/>
</dbReference>
<dbReference type="PANTHER" id="PTHR43864:SF1">
    <property type="entry name" value="XANTHINE PHOSPHORIBOSYLTRANSFERASE"/>
    <property type="match status" value="1"/>
</dbReference>
<dbReference type="CDD" id="cd06223">
    <property type="entry name" value="PRTases_typeI"/>
    <property type="match status" value="1"/>
</dbReference>
<dbReference type="EMBL" id="BA000002">
    <property type="protein sequence ID" value="BAA80065.2"/>
    <property type="molecule type" value="Genomic_DNA"/>
</dbReference>
<dbReference type="CDD" id="cd00093">
    <property type="entry name" value="HTH_XRE"/>
    <property type="match status" value="1"/>
</dbReference>
<evidence type="ECO:0000256" key="2">
    <source>
        <dbReference type="ARBA" id="ARBA00022726"/>
    </source>
</evidence>
<dbReference type="SUPFAM" id="SSF53271">
    <property type="entry name" value="PRTase-like"/>
    <property type="match status" value="1"/>
</dbReference>
<dbReference type="Proteomes" id="UP000002518">
    <property type="component" value="Chromosome"/>
</dbReference>
<dbReference type="GeneID" id="1445105"/>
<evidence type="ECO:0000313" key="4">
    <source>
        <dbReference type="Proteomes" id="UP000002518"/>
    </source>
</evidence>
<dbReference type="Gene3D" id="3.40.50.2020">
    <property type="match status" value="1"/>
</dbReference>
<keyword evidence="1" id="KW-0808">Transferase</keyword>
<dbReference type="AlphaFoldDB" id="Q9YD32"/>
<keyword evidence="4" id="KW-1185">Reference proteome</keyword>
<accession>Q9YD32</accession>
<dbReference type="STRING" id="272557.APE_1080.1"/>
<dbReference type="InterPro" id="IPR000836">
    <property type="entry name" value="PRTase_dom"/>
</dbReference>
<dbReference type="PIR" id="A72708">
    <property type="entry name" value="A72708"/>
</dbReference>
<organism evidence="3 4">
    <name type="scientific">Aeropyrum pernix (strain ATCC 700893 / DSM 11879 / JCM 9820 / NBRC 100138 / K1)</name>
    <dbReference type="NCBI Taxonomy" id="272557"/>
    <lineage>
        <taxon>Archaea</taxon>
        <taxon>Thermoproteota</taxon>
        <taxon>Thermoprotei</taxon>
        <taxon>Desulfurococcales</taxon>
        <taxon>Desulfurococcaceae</taxon>
        <taxon>Aeropyrum</taxon>
    </lineage>
</organism>